<comment type="similarity">
    <text evidence="6">Belongs to the LptE lipoprotein family.</text>
</comment>
<comment type="function">
    <text evidence="6">Together with LptD, is involved in the assembly of lipopolysaccharide (LPS) at the surface of the outer membrane. Required for the proper assembly of LptD. Binds LPS and may serve as the LPS recognition site at the outer membrane.</text>
</comment>
<dbReference type="PROSITE" id="PS51257">
    <property type="entry name" value="PROKAR_LIPOPROTEIN"/>
    <property type="match status" value="1"/>
</dbReference>
<accession>A0ABS0AVF8</accession>
<sequence>MTLRSALPVLLAALLLSACSGWQLRGQTSVPNLESVTVDGASARLRYTLEDRLEPAGVQVHGQAPYIIKILDERWDRRTAAVDDRGRAAERELRYEITWQLVDRDTGAMLNPPRRIAAIRSFAYSPDNVTATSDEEDLVRTDLFEDIGYRLINQLANASRKIEP</sequence>
<protein>
    <recommendedName>
        <fullName evidence="6">LPS-assembly lipoprotein LptE</fullName>
    </recommendedName>
</protein>
<keyword evidence="2 6" id="KW-0472">Membrane</keyword>
<organism evidence="8 9">
    <name type="scientific">Alloalcanivorax profundimaris</name>
    <dbReference type="NCBI Taxonomy" id="2735259"/>
    <lineage>
        <taxon>Bacteria</taxon>
        <taxon>Pseudomonadati</taxon>
        <taxon>Pseudomonadota</taxon>
        <taxon>Gammaproteobacteria</taxon>
        <taxon>Oceanospirillales</taxon>
        <taxon>Alcanivoracaceae</taxon>
        <taxon>Alloalcanivorax</taxon>
    </lineage>
</organism>
<dbReference type="Pfam" id="PF04390">
    <property type="entry name" value="LptE"/>
    <property type="match status" value="1"/>
</dbReference>
<keyword evidence="5 6" id="KW-0449">Lipoprotein</keyword>
<evidence type="ECO:0000256" key="5">
    <source>
        <dbReference type="ARBA" id="ARBA00023288"/>
    </source>
</evidence>
<evidence type="ECO:0000256" key="6">
    <source>
        <dbReference type="HAMAP-Rule" id="MF_01186"/>
    </source>
</evidence>
<feature type="chain" id="PRO_5046030141" description="LPS-assembly lipoprotein LptE" evidence="7">
    <location>
        <begin position="21"/>
        <end position="164"/>
    </location>
</feature>
<reference evidence="8 9" key="1">
    <citation type="submission" date="2012-09" db="EMBL/GenBank/DDBJ databases">
        <title>Genome Sequence of alkane-degrading Bacterium Alcanivorax sp. 521-1.</title>
        <authorList>
            <person name="Lai Q."/>
            <person name="Shao Z."/>
        </authorList>
    </citation>
    <scope>NUCLEOTIDE SEQUENCE [LARGE SCALE GENOMIC DNA]</scope>
    <source>
        <strain evidence="8 9">521-1</strain>
    </source>
</reference>
<keyword evidence="3 6" id="KW-0564">Palmitate</keyword>
<evidence type="ECO:0000313" key="9">
    <source>
        <dbReference type="Proteomes" id="UP000662703"/>
    </source>
</evidence>
<comment type="caution">
    <text evidence="8">The sequence shown here is derived from an EMBL/GenBank/DDBJ whole genome shotgun (WGS) entry which is preliminary data.</text>
</comment>
<dbReference type="Proteomes" id="UP000662703">
    <property type="component" value="Unassembled WGS sequence"/>
</dbReference>
<dbReference type="EMBL" id="ARXX01000066">
    <property type="protein sequence ID" value="MBF5057939.1"/>
    <property type="molecule type" value="Genomic_DNA"/>
</dbReference>
<gene>
    <name evidence="6" type="primary">lptE</name>
    <name evidence="8" type="ORF">Y5W_03233</name>
</gene>
<dbReference type="RefSeq" id="WP_194866042.1">
    <property type="nucleotide sequence ID" value="NZ_ARXX01000066.1"/>
</dbReference>
<keyword evidence="4 6" id="KW-0998">Cell outer membrane</keyword>
<dbReference type="PANTHER" id="PTHR38098">
    <property type="entry name" value="LPS-ASSEMBLY LIPOPROTEIN LPTE"/>
    <property type="match status" value="1"/>
</dbReference>
<dbReference type="HAMAP" id="MF_01186">
    <property type="entry name" value="LPS_assembly_LptE"/>
    <property type="match status" value="1"/>
</dbReference>
<dbReference type="PANTHER" id="PTHR38098:SF1">
    <property type="entry name" value="LPS-ASSEMBLY LIPOPROTEIN LPTE"/>
    <property type="match status" value="1"/>
</dbReference>
<dbReference type="Gene3D" id="3.30.160.150">
    <property type="entry name" value="Lipoprotein like domain"/>
    <property type="match status" value="1"/>
</dbReference>
<evidence type="ECO:0000256" key="1">
    <source>
        <dbReference type="ARBA" id="ARBA00022729"/>
    </source>
</evidence>
<feature type="signal peptide" evidence="7">
    <location>
        <begin position="1"/>
        <end position="20"/>
    </location>
</feature>
<name>A0ABS0AVF8_9GAMM</name>
<proteinExistence type="inferred from homology"/>
<evidence type="ECO:0000256" key="4">
    <source>
        <dbReference type="ARBA" id="ARBA00023237"/>
    </source>
</evidence>
<comment type="subcellular location">
    <subcellularLocation>
        <location evidence="6">Cell outer membrane</location>
        <topology evidence="6">Lipid-anchor</topology>
    </subcellularLocation>
</comment>
<evidence type="ECO:0000256" key="3">
    <source>
        <dbReference type="ARBA" id="ARBA00023139"/>
    </source>
</evidence>
<evidence type="ECO:0000313" key="8">
    <source>
        <dbReference type="EMBL" id="MBF5057939.1"/>
    </source>
</evidence>
<evidence type="ECO:0000256" key="7">
    <source>
        <dbReference type="SAM" id="SignalP"/>
    </source>
</evidence>
<evidence type="ECO:0000256" key="2">
    <source>
        <dbReference type="ARBA" id="ARBA00023136"/>
    </source>
</evidence>
<dbReference type="InterPro" id="IPR007485">
    <property type="entry name" value="LPS_assembly_LptE"/>
</dbReference>
<comment type="subunit">
    <text evidence="6">Component of the lipopolysaccharide transport and assembly complex. Interacts with LptD.</text>
</comment>
<keyword evidence="1 6" id="KW-0732">Signal</keyword>
<keyword evidence="9" id="KW-1185">Reference proteome</keyword>